<gene>
    <name evidence="3" type="ORF">RBR11_05815</name>
</gene>
<evidence type="ECO:0000313" key="4">
    <source>
        <dbReference type="Proteomes" id="UP001230289"/>
    </source>
</evidence>
<dbReference type="RefSeq" id="WP_308488372.1">
    <property type="nucleotide sequence ID" value="NZ_JAVFCB010000003.1"/>
</dbReference>
<comment type="caution">
    <text evidence="3">The sequence shown here is derived from an EMBL/GenBank/DDBJ whole genome shotgun (WGS) entry which is preliminary data.</text>
</comment>
<feature type="region of interest" description="Disordered" evidence="1">
    <location>
        <begin position="1"/>
        <end position="23"/>
    </location>
</feature>
<keyword evidence="2" id="KW-0812">Transmembrane</keyword>
<keyword evidence="4" id="KW-1185">Reference proteome</keyword>
<evidence type="ECO:0000256" key="2">
    <source>
        <dbReference type="SAM" id="Phobius"/>
    </source>
</evidence>
<evidence type="ECO:0000256" key="1">
    <source>
        <dbReference type="SAM" id="MobiDB-lite"/>
    </source>
</evidence>
<name>A0ABU0XEE0_9MICO</name>
<dbReference type="EMBL" id="JAVFCB010000003">
    <property type="protein sequence ID" value="MDQ4213426.1"/>
    <property type="molecule type" value="Genomic_DNA"/>
</dbReference>
<accession>A0ABU0XEE0</accession>
<dbReference type="Proteomes" id="UP001230289">
    <property type="component" value="Unassembled WGS sequence"/>
</dbReference>
<feature type="transmembrane region" description="Helical" evidence="2">
    <location>
        <begin position="69"/>
        <end position="87"/>
    </location>
</feature>
<reference evidence="3 4" key="1">
    <citation type="submission" date="2023-08" db="EMBL/GenBank/DDBJ databases">
        <title>Microbacterium sp. nov., isolated from a waste landfill.</title>
        <authorList>
            <person name="Wen W."/>
        </authorList>
    </citation>
    <scope>NUCLEOTIDE SEQUENCE [LARGE SCALE GENOMIC DNA]</scope>
    <source>
        <strain evidence="3 4">ASV81</strain>
    </source>
</reference>
<dbReference type="Pfam" id="PF20315">
    <property type="entry name" value="DUF6611"/>
    <property type="match status" value="1"/>
</dbReference>
<organism evidence="3 4">
    <name type="scientific">Microbacterium capsulatum</name>
    <dbReference type="NCBI Taxonomy" id="3041921"/>
    <lineage>
        <taxon>Bacteria</taxon>
        <taxon>Bacillati</taxon>
        <taxon>Actinomycetota</taxon>
        <taxon>Actinomycetes</taxon>
        <taxon>Micrococcales</taxon>
        <taxon>Microbacteriaceae</taxon>
        <taxon>Microbacterium</taxon>
    </lineage>
</organism>
<sequence length="196" mass="21221">MVIEQRSAFPEGTPSGSARVRAPRTHRPRLHWGYLSRTVSRYGVVSSLLVIYPPEASERDRRRAEISRCYPPVAGGAGLILWIALTAVGVPPLASALLLGALLVAAGVALARSTRTVRRAAAALWSCSPMRGESSEQGEHRRRLDALADTIQAASLAYRSGAMDPGRFERIWHSAYAHAAATRPGPRWVEAQVPAH</sequence>
<keyword evidence="2" id="KW-0472">Membrane</keyword>
<dbReference type="InterPro" id="IPR046719">
    <property type="entry name" value="DUF6611"/>
</dbReference>
<feature type="transmembrane region" description="Helical" evidence="2">
    <location>
        <begin position="93"/>
        <end position="111"/>
    </location>
</feature>
<proteinExistence type="predicted"/>
<keyword evidence="2" id="KW-1133">Transmembrane helix</keyword>
<evidence type="ECO:0000313" key="3">
    <source>
        <dbReference type="EMBL" id="MDQ4213426.1"/>
    </source>
</evidence>
<protein>
    <submittedName>
        <fullName evidence="3">Uncharacterized protein</fullName>
    </submittedName>
</protein>